<organism evidence="6 7">
    <name type="scientific">Ideonella paludis</name>
    <dbReference type="NCBI Taxonomy" id="1233411"/>
    <lineage>
        <taxon>Bacteria</taxon>
        <taxon>Pseudomonadati</taxon>
        <taxon>Pseudomonadota</taxon>
        <taxon>Betaproteobacteria</taxon>
        <taxon>Burkholderiales</taxon>
        <taxon>Sphaerotilaceae</taxon>
        <taxon>Ideonella</taxon>
    </lineage>
</organism>
<keyword evidence="7" id="KW-1185">Reference proteome</keyword>
<dbReference type="Gene3D" id="3.10.105.10">
    <property type="entry name" value="Dipeptide-binding Protein, Domain 3"/>
    <property type="match status" value="1"/>
</dbReference>
<evidence type="ECO:0000256" key="1">
    <source>
        <dbReference type="ARBA" id="ARBA00004196"/>
    </source>
</evidence>
<feature type="domain" description="Solute-binding protein family 5" evidence="5">
    <location>
        <begin position="75"/>
        <end position="514"/>
    </location>
</feature>
<keyword evidence="3" id="KW-0813">Transport</keyword>
<evidence type="ECO:0000259" key="5">
    <source>
        <dbReference type="Pfam" id="PF00496"/>
    </source>
</evidence>
<comment type="caution">
    <text evidence="6">The sequence shown here is derived from an EMBL/GenBank/DDBJ whole genome shotgun (WGS) entry which is preliminary data.</text>
</comment>
<sequence length="596" mass="68094">MDRRTFSGLALGSAVTGPLWAQPAAAAKKKVLRYAFRAPESTLDPVKASDIYSRTITAHIFESLYTYDHLARPVKFKPLLAAGMPEHDEGYRVWRVKLRSGIYFPSDAAFKGQRREVVAEDLVYAMKRFADPKNVSPVWGFIDSFKFLGLAELRQKAMDQKTAFDYDTPIPGVRALDKTTIEYRMAQPRPRFIEFLAASDLFGAVAREVVEHYGADIDKHPVGTGPFKLTEWRRASLIVLERNPEYREHFYDAEPAPDDAEGQAMLAKFKGRRLPMIDRVELSIIQESQPRWLSFLNEEHNLIQEVPPEFISQAMPNGQIAPHLQKRGVRGQRVLMPDNAYTMFNLEDEVVGGYTPERVALRRAIALGMDVEREIRLTQHGQAVIAQASVAPQTTSYDPQFRSAMSEYNPTKAKALLEMYGYVDRNGDGWREQPNGQPLVLNWSMEDDQRGRQRSEIWLKDMKAIGLKVEFKTGKWPELLKAARAGNFQVWQVGGQSASPDSQGSLQRYDGSQVGGQNLARFKRPEMDAIYTKLSEMPDGPERDKLFVEAFRIGTVWMPYKIRYHSVRADLFHKGVTGYRRPVFWQEFWHYVDVES</sequence>
<dbReference type="RefSeq" id="WP_210806367.1">
    <property type="nucleotide sequence ID" value="NZ_JAGQDG010000001.1"/>
</dbReference>
<protein>
    <submittedName>
        <fullName evidence="6">Bicyclomycin resistance protein</fullName>
    </submittedName>
</protein>
<dbReference type="PIRSF" id="PIRSF002741">
    <property type="entry name" value="MppA"/>
    <property type="match status" value="1"/>
</dbReference>
<evidence type="ECO:0000313" key="6">
    <source>
        <dbReference type="EMBL" id="MBQ0934479.1"/>
    </source>
</evidence>
<dbReference type="Proteomes" id="UP000672097">
    <property type="component" value="Unassembled WGS sequence"/>
</dbReference>
<evidence type="ECO:0000256" key="3">
    <source>
        <dbReference type="ARBA" id="ARBA00022448"/>
    </source>
</evidence>
<dbReference type="SUPFAM" id="SSF53850">
    <property type="entry name" value="Periplasmic binding protein-like II"/>
    <property type="match status" value="1"/>
</dbReference>
<dbReference type="InterPro" id="IPR039424">
    <property type="entry name" value="SBP_5"/>
</dbReference>
<name>A0ABS5DTK7_9BURK</name>
<keyword evidence="4" id="KW-0732">Signal</keyword>
<dbReference type="PANTHER" id="PTHR30290">
    <property type="entry name" value="PERIPLASMIC BINDING COMPONENT OF ABC TRANSPORTER"/>
    <property type="match status" value="1"/>
</dbReference>
<evidence type="ECO:0000256" key="2">
    <source>
        <dbReference type="ARBA" id="ARBA00005695"/>
    </source>
</evidence>
<reference evidence="6 7" key="1">
    <citation type="submission" date="2021-04" db="EMBL/GenBank/DDBJ databases">
        <title>The genome sequence of type strain Ideonella paludis KCTC 32238.</title>
        <authorList>
            <person name="Liu Y."/>
        </authorList>
    </citation>
    <scope>NUCLEOTIDE SEQUENCE [LARGE SCALE GENOMIC DNA]</scope>
    <source>
        <strain evidence="6 7">KCTC 32238</strain>
    </source>
</reference>
<comment type="subcellular location">
    <subcellularLocation>
        <location evidence="1">Cell envelope</location>
    </subcellularLocation>
</comment>
<dbReference type="InterPro" id="IPR030678">
    <property type="entry name" value="Peptide/Ni-bd"/>
</dbReference>
<evidence type="ECO:0000256" key="4">
    <source>
        <dbReference type="ARBA" id="ARBA00022729"/>
    </source>
</evidence>
<accession>A0ABS5DTK7</accession>
<proteinExistence type="inferred from homology"/>
<dbReference type="InterPro" id="IPR000914">
    <property type="entry name" value="SBP_5_dom"/>
</dbReference>
<evidence type="ECO:0000313" key="7">
    <source>
        <dbReference type="Proteomes" id="UP000672097"/>
    </source>
</evidence>
<comment type="similarity">
    <text evidence="2">Belongs to the bacterial solute-binding protein 5 family.</text>
</comment>
<dbReference type="EMBL" id="JAGQDG010000001">
    <property type="protein sequence ID" value="MBQ0934479.1"/>
    <property type="molecule type" value="Genomic_DNA"/>
</dbReference>
<dbReference type="Gene3D" id="3.40.190.10">
    <property type="entry name" value="Periplasmic binding protein-like II"/>
    <property type="match status" value="1"/>
</dbReference>
<dbReference type="PANTHER" id="PTHR30290:SF10">
    <property type="entry name" value="PERIPLASMIC OLIGOPEPTIDE-BINDING PROTEIN-RELATED"/>
    <property type="match status" value="1"/>
</dbReference>
<gene>
    <name evidence="6" type="ORF">KAK11_03985</name>
</gene>
<dbReference type="Pfam" id="PF00496">
    <property type="entry name" value="SBP_bac_5"/>
    <property type="match status" value="1"/>
</dbReference>